<dbReference type="EMBL" id="JAHOEI010000081">
    <property type="protein sequence ID" value="MBV3388918.1"/>
    <property type="molecule type" value="Genomic_DNA"/>
</dbReference>
<protein>
    <submittedName>
        <fullName evidence="2">Amidohydrolase family protein</fullName>
    </submittedName>
</protein>
<proteinExistence type="predicted"/>
<feature type="domain" description="Amidohydrolase-related" evidence="1">
    <location>
        <begin position="92"/>
        <end position="207"/>
    </location>
</feature>
<organism evidence="2 3">
    <name type="scientific">Segatella copri</name>
    <dbReference type="NCBI Taxonomy" id="165179"/>
    <lineage>
        <taxon>Bacteria</taxon>
        <taxon>Pseudomonadati</taxon>
        <taxon>Bacteroidota</taxon>
        <taxon>Bacteroidia</taxon>
        <taxon>Bacteroidales</taxon>
        <taxon>Prevotellaceae</taxon>
        <taxon>Segatella</taxon>
    </lineage>
</organism>
<evidence type="ECO:0000313" key="3">
    <source>
        <dbReference type="Proteomes" id="UP001196765"/>
    </source>
</evidence>
<dbReference type="GO" id="GO:0016787">
    <property type="term" value="F:hydrolase activity"/>
    <property type="evidence" value="ECO:0007669"/>
    <property type="project" value="InterPro"/>
</dbReference>
<dbReference type="InterPro" id="IPR006680">
    <property type="entry name" value="Amidohydro-rel"/>
</dbReference>
<comment type="caution">
    <text evidence="2">The sequence shown here is derived from an EMBL/GenBank/DDBJ whole genome shotgun (WGS) entry which is preliminary data.</text>
</comment>
<name>A0AAW4N9K2_9BACT</name>
<reference evidence="2" key="1">
    <citation type="submission" date="2021-06" db="EMBL/GenBank/DDBJ databases">
        <title>Collection of gut derived symbiotic bacterial strains cultured from healthy donors.</title>
        <authorList>
            <person name="Lin H."/>
            <person name="Littmann E."/>
            <person name="Pamer E.G."/>
        </authorList>
    </citation>
    <scope>NUCLEOTIDE SEQUENCE</scope>
    <source>
        <strain evidence="2">MSK.21.74</strain>
    </source>
</reference>
<evidence type="ECO:0000313" key="2">
    <source>
        <dbReference type="EMBL" id="MBV3388918.1"/>
    </source>
</evidence>
<dbReference type="Proteomes" id="UP001196765">
    <property type="component" value="Unassembled WGS sequence"/>
</dbReference>
<dbReference type="RefSeq" id="WP_217745058.1">
    <property type="nucleotide sequence ID" value="NZ_CP134815.1"/>
</dbReference>
<sequence>MIIDNHVHVGWFTDGYHSPKEIWVSEMAAGVDGMAVASTSTCAELYKDVCRELRELIRFGGEKVHPILWLTPRMLKLNYPLPYMLHSKIKWQGIKLHFESHPEWSKNRTLLNKALDVAKLLDVPVLLHTGNFEVSHAGRFKDVIQDHSEQTFILAHGRPIEEAIDVLLSCSNTYVDTAFMPMSDLQKLVEEGLTDRILFGTDAPINKVFFKEIDTSMYIRDTINQTYKILGDKADGIFSRCIYGE</sequence>
<dbReference type="AlphaFoldDB" id="A0AAW4N9K2"/>
<accession>A0AAW4N9K2</accession>
<gene>
    <name evidence="2" type="ORF">KSW82_14410</name>
</gene>
<evidence type="ECO:0000259" key="1">
    <source>
        <dbReference type="Pfam" id="PF04909"/>
    </source>
</evidence>
<dbReference type="Pfam" id="PF04909">
    <property type="entry name" value="Amidohydro_2"/>
    <property type="match status" value="1"/>
</dbReference>